<sequence length="140" mass="15817">MASLVPQTSKESSKSPSISSPTTSSSTHWDFQTKSQPWSVKKKTKFTSWTTWTQESTLLPSTLWTGLPILTSMSPLDPFLPSGKGQISMLQFQQETSWEVVSKLRLLGIAFMEARLSSFWLWKTAKWTALPWTIPLVTSF</sequence>
<reference evidence="2" key="1">
    <citation type="submission" date="2021-09" db="EMBL/GenBank/DDBJ databases">
        <authorList>
            <consortium name="AG Swart"/>
            <person name="Singh M."/>
            <person name="Singh A."/>
            <person name="Seah K."/>
            <person name="Emmerich C."/>
        </authorList>
    </citation>
    <scope>NUCLEOTIDE SEQUENCE</scope>
    <source>
        <strain evidence="2">ATCC30299</strain>
    </source>
</reference>
<evidence type="ECO:0000256" key="1">
    <source>
        <dbReference type="SAM" id="MobiDB-lite"/>
    </source>
</evidence>
<name>A0AAU9JV20_9CILI</name>
<dbReference type="Proteomes" id="UP001162131">
    <property type="component" value="Unassembled WGS sequence"/>
</dbReference>
<accession>A0AAU9JV20</accession>
<feature type="compositionally biased region" description="Low complexity" evidence="1">
    <location>
        <begin position="8"/>
        <end position="27"/>
    </location>
</feature>
<organism evidence="2 3">
    <name type="scientific">Blepharisma stoltei</name>
    <dbReference type="NCBI Taxonomy" id="1481888"/>
    <lineage>
        <taxon>Eukaryota</taxon>
        <taxon>Sar</taxon>
        <taxon>Alveolata</taxon>
        <taxon>Ciliophora</taxon>
        <taxon>Postciliodesmatophora</taxon>
        <taxon>Heterotrichea</taxon>
        <taxon>Heterotrichida</taxon>
        <taxon>Blepharismidae</taxon>
        <taxon>Blepharisma</taxon>
    </lineage>
</organism>
<gene>
    <name evidence="2" type="ORF">BSTOLATCC_MIC46396</name>
</gene>
<evidence type="ECO:0000313" key="2">
    <source>
        <dbReference type="EMBL" id="CAG9328390.1"/>
    </source>
</evidence>
<proteinExistence type="predicted"/>
<evidence type="ECO:0000313" key="3">
    <source>
        <dbReference type="Proteomes" id="UP001162131"/>
    </source>
</evidence>
<keyword evidence="3" id="KW-1185">Reference proteome</keyword>
<feature type="compositionally biased region" description="Polar residues" evidence="1">
    <location>
        <begin position="28"/>
        <end position="38"/>
    </location>
</feature>
<feature type="region of interest" description="Disordered" evidence="1">
    <location>
        <begin position="1"/>
        <end position="41"/>
    </location>
</feature>
<protein>
    <submittedName>
        <fullName evidence="2">Uncharacterized protein</fullName>
    </submittedName>
</protein>
<comment type="caution">
    <text evidence="2">The sequence shown here is derived from an EMBL/GenBank/DDBJ whole genome shotgun (WGS) entry which is preliminary data.</text>
</comment>
<dbReference type="AlphaFoldDB" id="A0AAU9JV20"/>
<dbReference type="EMBL" id="CAJZBQ010000046">
    <property type="protein sequence ID" value="CAG9328390.1"/>
    <property type="molecule type" value="Genomic_DNA"/>
</dbReference>